<protein>
    <submittedName>
        <fullName evidence="1">Uncharacterized protein</fullName>
    </submittedName>
</protein>
<gene>
    <name evidence="1" type="ORF">F542_7440</name>
</gene>
<accession>A0A4V7I8Z3</accession>
<sequence>MLNKNSRNYTIRAAFTKVTIKNQAVLFCKNFTNLHRLQAATI</sequence>
<proteinExistence type="predicted"/>
<dbReference type="EMBL" id="CP006954">
    <property type="protein sequence ID" value="AHG81462.1"/>
    <property type="molecule type" value="Genomic_DNA"/>
</dbReference>
<name>A0A4V7I8Z3_BIBTR</name>
<dbReference type="Proteomes" id="UP000019091">
    <property type="component" value="Chromosome"/>
</dbReference>
<evidence type="ECO:0000313" key="2">
    <source>
        <dbReference type="Proteomes" id="UP000019091"/>
    </source>
</evidence>
<reference evidence="1 2" key="1">
    <citation type="journal article" date="2014" name="Genome Announc.">
        <title>Complete Closed Genome Sequences of Three Bibersteinia trehalosi Nasopharyngeal Isolates from Cattle with Shipping Fever.</title>
        <authorList>
            <person name="Harhay G.P."/>
            <person name="McVey D.S."/>
            <person name="Koren S."/>
            <person name="Phillippy A.M."/>
            <person name="Bono J."/>
            <person name="Harhay D.M."/>
            <person name="Clawson M.L."/>
            <person name="Heaton M.P."/>
            <person name="Chitko-McKown C.G."/>
            <person name="Korlach J."/>
            <person name="Smith T.P."/>
        </authorList>
    </citation>
    <scope>NUCLEOTIDE SEQUENCE [LARGE SCALE GENOMIC DNA]</scope>
    <source>
        <strain evidence="1 2">USDA-ARS-USMARC-188</strain>
    </source>
</reference>
<dbReference type="KEGG" id="btre:F542_7440"/>
<organism evidence="1 2">
    <name type="scientific">Bibersteinia trehalosi USDA-ARS-USMARC-188</name>
    <dbReference type="NCBI Taxonomy" id="1263829"/>
    <lineage>
        <taxon>Bacteria</taxon>
        <taxon>Pseudomonadati</taxon>
        <taxon>Pseudomonadota</taxon>
        <taxon>Gammaproteobacteria</taxon>
        <taxon>Pasteurellales</taxon>
        <taxon>Pasteurellaceae</taxon>
        <taxon>Bibersteinia</taxon>
    </lineage>
</organism>
<dbReference type="AlphaFoldDB" id="A0A4V7I8Z3"/>
<evidence type="ECO:0000313" key="1">
    <source>
        <dbReference type="EMBL" id="AHG81462.1"/>
    </source>
</evidence>